<name>A0A1E1LRT1_9HELO</name>
<evidence type="ECO:0000313" key="1">
    <source>
        <dbReference type="EMBL" id="CZT13195.1"/>
    </source>
</evidence>
<dbReference type="AlphaFoldDB" id="A0A1E1LRT1"/>
<sequence>MEKFCAQYHGVGLEDDRIFIMFFIHLLFTAPNKNHPHYFKEGILEAYCKVTGHHKGGYLDGFKKELRKHLVMDEDKVYATPESRYSKRESLEDDARGRIKNPLEDELSKVTAGGCHLLYTSIASHTSTISSPRHRQPPIPFRLQLHGKRSVPSNIDAGGYFKVLVQRCIRDAFNTLCNHLHKLWSGCQLPSFPMVVPAKNLLLRHSRILVLLYSGIIADYRLTVSSIPSITRQQPAIHAVIYIMVNRSPCRARAATRTTSFLNFQSSDLLAGSAFDRRLGYGGTGRTNHW</sequence>
<dbReference type="EMBL" id="FJUW01000082">
    <property type="protein sequence ID" value="CZT13195.1"/>
    <property type="molecule type" value="Genomic_DNA"/>
</dbReference>
<protein>
    <submittedName>
        <fullName evidence="1">Uncharacterized protein</fullName>
    </submittedName>
</protein>
<proteinExistence type="predicted"/>
<dbReference type="InParanoid" id="A0A1E1LRT1"/>
<accession>A0A1E1LRT1</accession>
<keyword evidence="2" id="KW-1185">Reference proteome</keyword>
<evidence type="ECO:0000313" key="2">
    <source>
        <dbReference type="Proteomes" id="UP000178129"/>
    </source>
</evidence>
<comment type="caution">
    <text evidence="1">The sequence shown here is derived from an EMBL/GenBank/DDBJ whole genome shotgun (WGS) entry which is preliminary data.</text>
</comment>
<gene>
    <name evidence="1" type="ORF">RCO7_01599</name>
</gene>
<organism evidence="1 2">
    <name type="scientific">Rhynchosporium graminicola</name>
    <dbReference type="NCBI Taxonomy" id="2792576"/>
    <lineage>
        <taxon>Eukaryota</taxon>
        <taxon>Fungi</taxon>
        <taxon>Dikarya</taxon>
        <taxon>Ascomycota</taxon>
        <taxon>Pezizomycotina</taxon>
        <taxon>Leotiomycetes</taxon>
        <taxon>Helotiales</taxon>
        <taxon>Ploettnerulaceae</taxon>
        <taxon>Rhynchosporium</taxon>
    </lineage>
</organism>
<dbReference type="Proteomes" id="UP000178129">
    <property type="component" value="Unassembled WGS sequence"/>
</dbReference>
<reference evidence="2" key="1">
    <citation type="submission" date="2016-03" db="EMBL/GenBank/DDBJ databases">
        <authorList>
            <person name="Ploux O."/>
        </authorList>
    </citation>
    <scope>NUCLEOTIDE SEQUENCE [LARGE SCALE GENOMIC DNA]</scope>
    <source>
        <strain evidence="2">UK7</strain>
    </source>
</reference>